<gene>
    <name evidence="3" type="ORF">FC72_GL001087</name>
</gene>
<dbReference type="CDD" id="cd00093">
    <property type="entry name" value="HTH_XRE"/>
    <property type="match status" value="1"/>
</dbReference>
<keyword evidence="1" id="KW-0238">DNA-binding</keyword>
<dbReference type="InterPro" id="IPR050807">
    <property type="entry name" value="TransReg_Diox_bact_type"/>
</dbReference>
<dbReference type="RefSeq" id="WP_235805171.1">
    <property type="nucleotide sequence ID" value="NZ_AZDG01000021.1"/>
</dbReference>
<dbReference type="GO" id="GO:0005829">
    <property type="term" value="C:cytosol"/>
    <property type="evidence" value="ECO:0007669"/>
    <property type="project" value="TreeGrafter"/>
</dbReference>
<dbReference type="PROSITE" id="PS50943">
    <property type="entry name" value="HTH_CROC1"/>
    <property type="match status" value="1"/>
</dbReference>
<dbReference type="SMART" id="SM00530">
    <property type="entry name" value="HTH_XRE"/>
    <property type="match status" value="1"/>
</dbReference>
<dbReference type="PATRIC" id="fig|1423811.3.peg.1101"/>
<protein>
    <recommendedName>
        <fullName evidence="2">HTH cro/C1-type domain-containing protein</fullName>
    </recommendedName>
</protein>
<dbReference type="SUPFAM" id="SSF47413">
    <property type="entry name" value="lambda repressor-like DNA-binding domains"/>
    <property type="match status" value="1"/>
</dbReference>
<comment type="caution">
    <text evidence="3">The sequence shown here is derived from an EMBL/GenBank/DDBJ whole genome shotgun (WGS) entry which is preliminary data.</text>
</comment>
<reference evidence="3 4" key="1">
    <citation type="journal article" date="2015" name="Genome Announc.">
        <title>Expanding the biotechnology potential of lactobacilli through comparative genomics of 213 strains and associated genera.</title>
        <authorList>
            <person name="Sun Z."/>
            <person name="Harris H.M."/>
            <person name="McCann A."/>
            <person name="Guo C."/>
            <person name="Argimon S."/>
            <person name="Zhang W."/>
            <person name="Yang X."/>
            <person name="Jeffery I.B."/>
            <person name="Cooney J.C."/>
            <person name="Kagawa T.F."/>
            <person name="Liu W."/>
            <person name="Song Y."/>
            <person name="Salvetti E."/>
            <person name="Wrobel A."/>
            <person name="Rasinkangas P."/>
            <person name="Parkhill J."/>
            <person name="Rea M.C."/>
            <person name="O'Sullivan O."/>
            <person name="Ritari J."/>
            <person name="Douillard F.P."/>
            <person name="Paul Ross R."/>
            <person name="Yang R."/>
            <person name="Briner A.E."/>
            <person name="Felis G.E."/>
            <person name="de Vos W.M."/>
            <person name="Barrangou R."/>
            <person name="Klaenhammer T.R."/>
            <person name="Caufield P.W."/>
            <person name="Cui Y."/>
            <person name="Zhang H."/>
            <person name="O'Toole P.W."/>
        </authorList>
    </citation>
    <scope>NUCLEOTIDE SEQUENCE [LARGE SCALE GENOMIC DNA]</scope>
    <source>
        <strain evidence="3 4">DSM 20183</strain>
    </source>
</reference>
<dbReference type="AlphaFoldDB" id="A0A0R1IXY1"/>
<evidence type="ECO:0000313" key="3">
    <source>
        <dbReference type="EMBL" id="KRK63848.1"/>
    </source>
</evidence>
<evidence type="ECO:0000256" key="1">
    <source>
        <dbReference type="ARBA" id="ARBA00023125"/>
    </source>
</evidence>
<dbReference type="PANTHER" id="PTHR46797:SF1">
    <property type="entry name" value="METHYLPHOSPHONATE SYNTHASE"/>
    <property type="match status" value="1"/>
</dbReference>
<dbReference type="GO" id="GO:0003677">
    <property type="term" value="F:DNA binding"/>
    <property type="evidence" value="ECO:0007669"/>
    <property type="project" value="UniProtKB-KW"/>
</dbReference>
<dbReference type="GO" id="GO:0003700">
    <property type="term" value="F:DNA-binding transcription factor activity"/>
    <property type="evidence" value="ECO:0007669"/>
    <property type="project" value="TreeGrafter"/>
</dbReference>
<proteinExistence type="predicted"/>
<accession>A0A0R1IXY1</accession>
<dbReference type="PANTHER" id="PTHR46797">
    <property type="entry name" value="HTH-TYPE TRANSCRIPTIONAL REGULATOR"/>
    <property type="match status" value="1"/>
</dbReference>
<evidence type="ECO:0000313" key="4">
    <source>
        <dbReference type="Proteomes" id="UP000050929"/>
    </source>
</evidence>
<dbReference type="Proteomes" id="UP000050929">
    <property type="component" value="Unassembled WGS sequence"/>
</dbReference>
<feature type="domain" description="HTH cro/C1-type" evidence="2">
    <location>
        <begin position="15"/>
        <end position="70"/>
    </location>
</feature>
<dbReference type="STRING" id="1423811.FC72_GL001087"/>
<sequence>MTNEFNPMNKIGMVVRFKRKSLNLTIEQLAERADVSESLVSQIERGVNNNISLKKLDQILTALNLKISTIFSESHDSGIHYLELINYLISKPMDKRDELSKRIVDLLKYMDEN</sequence>
<dbReference type="Gene3D" id="1.10.260.40">
    <property type="entry name" value="lambda repressor-like DNA-binding domains"/>
    <property type="match status" value="1"/>
</dbReference>
<dbReference type="EMBL" id="AZDG01000021">
    <property type="protein sequence ID" value="KRK63848.1"/>
    <property type="molecule type" value="Genomic_DNA"/>
</dbReference>
<evidence type="ECO:0000259" key="2">
    <source>
        <dbReference type="PROSITE" id="PS50943"/>
    </source>
</evidence>
<name>A0A0R1IXY1_9LACO</name>
<organism evidence="3 4">
    <name type="scientific">Companilactobacillus tucceti DSM 20183</name>
    <dbReference type="NCBI Taxonomy" id="1423811"/>
    <lineage>
        <taxon>Bacteria</taxon>
        <taxon>Bacillati</taxon>
        <taxon>Bacillota</taxon>
        <taxon>Bacilli</taxon>
        <taxon>Lactobacillales</taxon>
        <taxon>Lactobacillaceae</taxon>
        <taxon>Companilactobacillus</taxon>
    </lineage>
</organism>
<keyword evidence="4" id="KW-1185">Reference proteome</keyword>
<dbReference type="InterPro" id="IPR010982">
    <property type="entry name" value="Lambda_DNA-bd_dom_sf"/>
</dbReference>
<dbReference type="InterPro" id="IPR001387">
    <property type="entry name" value="Cro/C1-type_HTH"/>
</dbReference>
<dbReference type="Pfam" id="PF01381">
    <property type="entry name" value="HTH_3"/>
    <property type="match status" value="1"/>
</dbReference>